<dbReference type="HOGENOM" id="CLU_003041_21_1_10"/>
<organism evidence="10 11">
    <name type="scientific">Rhodothermus marinus (strain ATCC 43812 / DSM 4252 / R-10)</name>
    <name type="common">Rhodothermus obamensis</name>
    <dbReference type="NCBI Taxonomy" id="518766"/>
    <lineage>
        <taxon>Bacteria</taxon>
        <taxon>Pseudomonadati</taxon>
        <taxon>Rhodothermota</taxon>
        <taxon>Rhodothermia</taxon>
        <taxon>Rhodothermales</taxon>
        <taxon>Rhodothermaceae</taxon>
        <taxon>Rhodothermus</taxon>
    </lineage>
</organism>
<dbReference type="InterPro" id="IPR000629">
    <property type="entry name" value="RNA-helicase_DEAD-box_CS"/>
</dbReference>
<dbReference type="InterPro" id="IPR001650">
    <property type="entry name" value="Helicase_C-like"/>
</dbReference>
<comment type="similarity">
    <text evidence="5 6">Belongs to the DEAD box helicase family.</text>
</comment>
<evidence type="ECO:0000256" key="5">
    <source>
        <dbReference type="ARBA" id="ARBA00038437"/>
    </source>
</evidence>
<sequence length="505" mass="56800">MAEEPVRSPYTTVIDLTRRAQQKKQEAAAVQATGEPLPEVSLAELPERMQQAARAIGWTELMPVQRRTLPYLLEGRDVIVQSQTGSGKTGAFLLPLFERLDPSRGQVQALILTPTRELARQISEAFEQMKTGVSGAQSLRAVLVYGGVRYGPQLKALEQGAQVVIGTPGRILDLIERGALRLGALQVLVFDEADEMLSMGFYPAMRQLKRYLPRERNTAMFSATMPPRVQALAREFLKDPAFVSLSTDRIAAETIEHRYFIVPPMEKDRALVQLIELENPESAIIFANTKRDVEYLGQFLKNYGYNADAITGDLPQKQRERIMDRLRKGQLRLLVATDVAARGIDISDLSHVFMYDVPQDPEYYVHRSGRTGRVGKEGTTIVLVTPLEEARLRAIARQYDIPLEKGTLPTPETVAERVAERAVALLEDRYRETTSLDRERIARFVPLVEQLAQEEPELLAMLVDALYVHEGHRRGIRSEAEAEAPSPEQSAPPGKKRRRSRRKKS</sequence>
<dbReference type="RefSeq" id="WP_012845278.1">
    <property type="nucleotide sequence ID" value="NC_013501.1"/>
</dbReference>
<dbReference type="CDD" id="cd18787">
    <property type="entry name" value="SF2_C_DEAD"/>
    <property type="match status" value="1"/>
</dbReference>
<keyword evidence="2 6" id="KW-0378">Hydrolase</keyword>
<keyword evidence="1 6" id="KW-0547">Nucleotide-binding</keyword>
<evidence type="ECO:0000256" key="7">
    <source>
        <dbReference type="SAM" id="MobiDB-lite"/>
    </source>
</evidence>
<protein>
    <submittedName>
        <fullName evidence="10">DEAD/DEAH box helicase domain protein</fullName>
    </submittedName>
</protein>
<feature type="compositionally biased region" description="Basic residues" evidence="7">
    <location>
        <begin position="494"/>
        <end position="505"/>
    </location>
</feature>
<dbReference type="GO" id="GO:0003676">
    <property type="term" value="F:nucleic acid binding"/>
    <property type="evidence" value="ECO:0007669"/>
    <property type="project" value="InterPro"/>
</dbReference>
<dbReference type="InterPro" id="IPR014001">
    <property type="entry name" value="Helicase_ATP-bd"/>
</dbReference>
<feature type="compositionally biased region" description="Low complexity" evidence="7">
    <location>
        <begin position="483"/>
        <end position="493"/>
    </location>
</feature>
<dbReference type="InterPro" id="IPR011545">
    <property type="entry name" value="DEAD/DEAH_box_helicase_dom"/>
</dbReference>
<dbReference type="GO" id="GO:0005524">
    <property type="term" value="F:ATP binding"/>
    <property type="evidence" value="ECO:0007669"/>
    <property type="project" value="UniProtKB-KW"/>
</dbReference>
<dbReference type="GO" id="GO:0005829">
    <property type="term" value="C:cytosol"/>
    <property type="evidence" value="ECO:0007669"/>
    <property type="project" value="TreeGrafter"/>
</dbReference>
<dbReference type="SUPFAM" id="SSF52540">
    <property type="entry name" value="P-loop containing nucleoside triphosphate hydrolases"/>
    <property type="match status" value="1"/>
</dbReference>
<dbReference type="GO" id="GO:0003724">
    <property type="term" value="F:RNA helicase activity"/>
    <property type="evidence" value="ECO:0007669"/>
    <property type="project" value="UniProtKB-ARBA"/>
</dbReference>
<dbReference type="SMART" id="SM00490">
    <property type="entry name" value="HELICc"/>
    <property type="match status" value="1"/>
</dbReference>
<dbReference type="SMART" id="SM00487">
    <property type="entry name" value="DEXDc"/>
    <property type="match status" value="1"/>
</dbReference>
<dbReference type="InterPro" id="IPR027417">
    <property type="entry name" value="P-loop_NTPase"/>
</dbReference>
<dbReference type="AlphaFoldDB" id="D0MH79"/>
<evidence type="ECO:0000256" key="2">
    <source>
        <dbReference type="ARBA" id="ARBA00022801"/>
    </source>
</evidence>
<accession>D0MH79</accession>
<dbReference type="EMBL" id="CP001807">
    <property type="protein sequence ID" value="ACY49668.1"/>
    <property type="molecule type" value="Genomic_DNA"/>
</dbReference>
<dbReference type="Pfam" id="PF00270">
    <property type="entry name" value="DEAD"/>
    <property type="match status" value="1"/>
</dbReference>
<evidence type="ECO:0000313" key="10">
    <source>
        <dbReference type="EMBL" id="ACY49668.1"/>
    </source>
</evidence>
<dbReference type="Proteomes" id="UP000002221">
    <property type="component" value="Chromosome"/>
</dbReference>
<dbReference type="PROSITE" id="PS00039">
    <property type="entry name" value="DEAD_ATP_HELICASE"/>
    <property type="match status" value="1"/>
</dbReference>
<dbReference type="KEGG" id="rmr:Rmar_2800"/>
<dbReference type="CDD" id="cd00268">
    <property type="entry name" value="DEADc"/>
    <property type="match status" value="1"/>
</dbReference>
<dbReference type="PANTHER" id="PTHR47959:SF1">
    <property type="entry name" value="ATP-DEPENDENT RNA HELICASE DBPA"/>
    <property type="match status" value="1"/>
</dbReference>
<dbReference type="STRING" id="518766.Rmar_2800"/>
<dbReference type="eggNOG" id="COG0513">
    <property type="taxonomic scope" value="Bacteria"/>
</dbReference>
<keyword evidence="4 6" id="KW-0067">ATP-binding</keyword>
<feature type="domain" description="Helicase C-terminal" evidence="9">
    <location>
        <begin position="270"/>
        <end position="415"/>
    </location>
</feature>
<dbReference type="GO" id="GO:0016787">
    <property type="term" value="F:hydrolase activity"/>
    <property type="evidence" value="ECO:0007669"/>
    <property type="project" value="UniProtKB-KW"/>
</dbReference>
<keyword evidence="3 6" id="KW-0347">Helicase</keyword>
<evidence type="ECO:0000256" key="3">
    <source>
        <dbReference type="ARBA" id="ARBA00022806"/>
    </source>
</evidence>
<feature type="domain" description="Helicase ATP-binding" evidence="8">
    <location>
        <begin position="69"/>
        <end position="243"/>
    </location>
</feature>
<dbReference type="InterPro" id="IPR050079">
    <property type="entry name" value="DEAD_box_RNA_helicase"/>
</dbReference>
<evidence type="ECO:0000256" key="4">
    <source>
        <dbReference type="ARBA" id="ARBA00022840"/>
    </source>
</evidence>
<evidence type="ECO:0000259" key="8">
    <source>
        <dbReference type="PROSITE" id="PS51192"/>
    </source>
</evidence>
<evidence type="ECO:0000259" key="9">
    <source>
        <dbReference type="PROSITE" id="PS51194"/>
    </source>
</evidence>
<dbReference type="PANTHER" id="PTHR47959">
    <property type="entry name" value="ATP-DEPENDENT RNA HELICASE RHLE-RELATED"/>
    <property type="match status" value="1"/>
</dbReference>
<proteinExistence type="inferred from homology"/>
<dbReference type="InterPro" id="IPR044742">
    <property type="entry name" value="DEAD/DEAH_RhlB"/>
</dbReference>
<reference evidence="10 11" key="1">
    <citation type="journal article" date="2009" name="Stand. Genomic Sci.">
        <title>Complete genome sequence of Rhodothermus marinus type strain (R-10).</title>
        <authorList>
            <person name="Nolan M."/>
            <person name="Tindall B.J."/>
            <person name="Pomrenke H."/>
            <person name="Lapidus A."/>
            <person name="Copeland A."/>
            <person name="Glavina Del Rio T."/>
            <person name="Lucas S."/>
            <person name="Chen F."/>
            <person name="Tice H."/>
            <person name="Cheng J.F."/>
            <person name="Saunders E."/>
            <person name="Han C."/>
            <person name="Bruce D."/>
            <person name="Goodwin L."/>
            <person name="Chain P."/>
            <person name="Pitluck S."/>
            <person name="Ovchinikova G."/>
            <person name="Pati A."/>
            <person name="Ivanova N."/>
            <person name="Mavromatis K."/>
            <person name="Chen A."/>
            <person name="Palaniappan K."/>
            <person name="Land M."/>
            <person name="Hauser L."/>
            <person name="Chang Y.J."/>
            <person name="Jeffries C.D."/>
            <person name="Brettin T."/>
            <person name="Goker M."/>
            <person name="Bristow J."/>
            <person name="Eisen J.A."/>
            <person name="Markowitz V."/>
            <person name="Hugenholtz P."/>
            <person name="Kyrpides N.C."/>
            <person name="Klenk H.P."/>
            <person name="Detter J.C."/>
        </authorList>
    </citation>
    <scope>NUCLEOTIDE SEQUENCE [LARGE SCALE GENOMIC DNA]</scope>
    <source>
        <strain evidence="11">ATCC 43812 / DSM 4252 / R-10</strain>
    </source>
</reference>
<gene>
    <name evidence="10" type="ordered locus">Rmar_2800</name>
</gene>
<evidence type="ECO:0000313" key="11">
    <source>
        <dbReference type="Proteomes" id="UP000002221"/>
    </source>
</evidence>
<keyword evidence="11" id="KW-1185">Reference proteome</keyword>
<dbReference type="PROSITE" id="PS51192">
    <property type="entry name" value="HELICASE_ATP_BIND_1"/>
    <property type="match status" value="1"/>
</dbReference>
<evidence type="ECO:0000256" key="1">
    <source>
        <dbReference type="ARBA" id="ARBA00022741"/>
    </source>
</evidence>
<name>D0MH79_RHOM4</name>
<dbReference type="OrthoDB" id="9785240at2"/>
<dbReference type="PROSITE" id="PS51194">
    <property type="entry name" value="HELICASE_CTER"/>
    <property type="match status" value="1"/>
</dbReference>
<dbReference type="Gene3D" id="3.40.50.300">
    <property type="entry name" value="P-loop containing nucleotide triphosphate hydrolases"/>
    <property type="match status" value="2"/>
</dbReference>
<evidence type="ECO:0000256" key="6">
    <source>
        <dbReference type="RuleBase" id="RU000492"/>
    </source>
</evidence>
<feature type="region of interest" description="Disordered" evidence="7">
    <location>
        <begin position="475"/>
        <end position="505"/>
    </location>
</feature>
<dbReference type="Pfam" id="PF00271">
    <property type="entry name" value="Helicase_C"/>
    <property type="match status" value="1"/>
</dbReference>